<accession>D7DY62</accession>
<dbReference type="EMBL" id="CP002059">
    <property type="protein sequence ID" value="ADI65940.1"/>
    <property type="molecule type" value="Genomic_DNA"/>
</dbReference>
<evidence type="ECO:0000313" key="1">
    <source>
        <dbReference type="EMBL" id="ADI65940.1"/>
    </source>
</evidence>
<protein>
    <submittedName>
        <fullName evidence="1">Uncharacterized protein</fullName>
    </submittedName>
</protein>
<keyword evidence="2" id="KW-1185">Reference proteome</keyword>
<gene>
    <name evidence="1" type="ordered locus">Aazo_4756</name>
</gene>
<dbReference type="AlphaFoldDB" id="D7DY62"/>
<dbReference type="Proteomes" id="UP000001511">
    <property type="component" value="Chromosome"/>
</dbReference>
<organism evidence="1 2">
    <name type="scientific">Nostoc azollae (strain 0708)</name>
    <name type="common">Anabaena azollae (strain 0708)</name>
    <dbReference type="NCBI Taxonomy" id="551115"/>
    <lineage>
        <taxon>Bacteria</taxon>
        <taxon>Bacillati</taxon>
        <taxon>Cyanobacteriota</taxon>
        <taxon>Cyanophyceae</taxon>
        <taxon>Nostocales</taxon>
        <taxon>Nostocaceae</taxon>
        <taxon>Trichormus</taxon>
    </lineage>
</organism>
<evidence type="ECO:0000313" key="2">
    <source>
        <dbReference type="Proteomes" id="UP000001511"/>
    </source>
</evidence>
<dbReference type="STRING" id="551115.Aazo_4756"/>
<dbReference type="KEGG" id="naz:Aazo_4756"/>
<reference evidence="1 2" key="1">
    <citation type="journal article" date="2010" name="PLoS ONE">
        <title>Genome erosion in a nitrogen-fixing vertically transmitted endosymbiotic multicellular cyanobacterium.</title>
        <authorList>
            <person name="Ran L."/>
            <person name="Larsson J."/>
            <person name="Vigil-Stenman T."/>
            <person name="Nylander J.A."/>
            <person name="Ininbergs K."/>
            <person name="Zheng W.W."/>
            <person name="Lapidus A."/>
            <person name="Lowry S."/>
            <person name="Haselkorn R."/>
            <person name="Bergman B."/>
        </authorList>
    </citation>
    <scope>NUCLEOTIDE SEQUENCE [LARGE SCALE GENOMIC DNA]</scope>
    <source>
        <strain evidence="1 2">0708</strain>
    </source>
</reference>
<dbReference type="HOGENOM" id="CLU_2168349_0_0_3"/>
<dbReference type="RefSeq" id="WP_013192950.1">
    <property type="nucleotide sequence ID" value="NC_014248.1"/>
</dbReference>
<proteinExistence type="predicted"/>
<sequence length="110" mass="12734">MTSPLKRIESYPEESKRLIGIKHEDFITLVGLVEERHREKQAENEKRKVRLIASGGGCKTEMTPMRPKEGVYLCSDRFRLARHRYSQVIETVCGLVRLHINASFILSHNI</sequence>
<name>D7DY62_NOSA0</name>